<proteinExistence type="predicted"/>
<dbReference type="KEGG" id="cme:CYME_CME157C"/>
<name>M1V4H4_CYAM1</name>
<gene>
    <name evidence="2" type="ORF">CYME_CME157C</name>
</gene>
<feature type="compositionally biased region" description="Basic and acidic residues" evidence="1">
    <location>
        <begin position="454"/>
        <end position="463"/>
    </location>
</feature>
<dbReference type="EMBL" id="AP006487">
    <property type="protein sequence ID" value="BAM79370.1"/>
    <property type="molecule type" value="Genomic_DNA"/>
</dbReference>
<dbReference type="RefSeq" id="XP_005535656.1">
    <property type="nucleotide sequence ID" value="XM_005535599.1"/>
</dbReference>
<dbReference type="OrthoDB" id="10538688at2759"/>
<dbReference type="Proteomes" id="UP000007014">
    <property type="component" value="Chromosome 5"/>
</dbReference>
<evidence type="ECO:0000313" key="3">
    <source>
        <dbReference type="Proteomes" id="UP000007014"/>
    </source>
</evidence>
<sequence length="463" mass="50221">MLRTPFPGSVTPYASLLRRWSANASLYHLRRWAVHLIIACLAVYSTLRLMAPDRGNLADWLDALAASRDSPSAAFWDTPSAPFRAKAATAEPASAPNAQLGRISALESLATLSTTSWAWTSKAQNLTPPRIFVYPGWLYSQLWGGSASQYVPAYAALAANAAQQYALHYPYRTVDPDAADILVTLLASASPSVASRGPIEAARALCRALAANRGSESCCRRCRHVILAGETALIVSSTEMLFDTSVPSLEVRWLVPPFPNAFDAPSSRQKTTESRPYTVSVLTQLLPSESLYVASWYAETDVRFFTSSDALDLWSLASSTRFCLVSASPHWQGRIAVAMSAGCIPLCIAGDSARLVLGESETVLPGSPDQWLAVLRLYPTERVEQLSAGVQAWFQSHLGAPGAHALDDATPAYAQQLAIRFFVSLAEERASDEELLAPDDAKYTPDIGTALSETLDRELHEQQ</sequence>
<dbReference type="AlphaFoldDB" id="M1V4H4"/>
<organism evidence="2 3">
    <name type="scientific">Cyanidioschyzon merolae (strain NIES-3377 / 10D)</name>
    <name type="common">Unicellular red alga</name>
    <dbReference type="NCBI Taxonomy" id="280699"/>
    <lineage>
        <taxon>Eukaryota</taxon>
        <taxon>Rhodophyta</taxon>
        <taxon>Bangiophyceae</taxon>
        <taxon>Cyanidiales</taxon>
        <taxon>Cyanidiaceae</taxon>
        <taxon>Cyanidioschyzon</taxon>
    </lineage>
</organism>
<dbReference type="GeneID" id="16992909"/>
<evidence type="ECO:0000313" key="2">
    <source>
        <dbReference type="EMBL" id="BAM79370.1"/>
    </source>
</evidence>
<dbReference type="HOGENOM" id="CLU_591046_0_0_1"/>
<evidence type="ECO:0008006" key="4">
    <source>
        <dbReference type="Google" id="ProtNLM"/>
    </source>
</evidence>
<protein>
    <recommendedName>
        <fullName evidence="4">Exostosin GT47 domain-containing protein</fullName>
    </recommendedName>
</protein>
<evidence type="ECO:0000256" key="1">
    <source>
        <dbReference type="SAM" id="MobiDB-lite"/>
    </source>
</evidence>
<dbReference type="Gramene" id="CME157CT">
    <property type="protein sequence ID" value="CME157CT"/>
    <property type="gene ID" value="CME157C"/>
</dbReference>
<accession>M1V4H4</accession>
<reference evidence="2 3" key="2">
    <citation type="journal article" date="2007" name="BMC Biol.">
        <title>A 100%-complete sequence reveals unusually simple genomic features in the hot-spring red alga Cyanidioschyzon merolae.</title>
        <authorList>
            <person name="Nozaki H."/>
            <person name="Takano H."/>
            <person name="Misumi O."/>
            <person name="Terasawa K."/>
            <person name="Matsuzaki M."/>
            <person name="Maruyama S."/>
            <person name="Nishida K."/>
            <person name="Yagisawa F."/>
            <person name="Yoshida Y."/>
            <person name="Fujiwara T."/>
            <person name="Takio S."/>
            <person name="Tamura K."/>
            <person name="Chung S.J."/>
            <person name="Nakamura S."/>
            <person name="Kuroiwa H."/>
            <person name="Tanaka K."/>
            <person name="Sato N."/>
            <person name="Kuroiwa T."/>
        </authorList>
    </citation>
    <scope>NUCLEOTIDE SEQUENCE [LARGE SCALE GENOMIC DNA]</scope>
    <source>
        <strain evidence="2 3">10D</strain>
    </source>
</reference>
<keyword evidence="3" id="KW-1185">Reference proteome</keyword>
<feature type="region of interest" description="Disordered" evidence="1">
    <location>
        <begin position="434"/>
        <end position="463"/>
    </location>
</feature>
<reference evidence="2 3" key="1">
    <citation type="journal article" date="2004" name="Nature">
        <title>Genome sequence of the ultrasmall unicellular red alga Cyanidioschyzon merolae 10D.</title>
        <authorList>
            <person name="Matsuzaki M."/>
            <person name="Misumi O."/>
            <person name="Shin-i T."/>
            <person name="Maruyama S."/>
            <person name="Takahara M."/>
            <person name="Miyagishima S."/>
            <person name="Mori T."/>
            <person name="Nishida K."/>
            <person name="Yagisawa F."/>
            <person name="Nishida K."/>
            <person name="Yoshida Y."/>
            <person name="Nishimura Y."/>
            <person name="Nakao S."/>
            <person name="Kobayashi T."/>
            <person name="Momoyama Y."/>
            <person name="Higashiyama T."/>
            <person name="Minoda A."/>
            <person name="Sano M."/>
            <person name="Nomoto H."/>
            <person name="Oishi K."/>
            <person name="Hayashi H."/>
            <person name="Ohta F."/>
            <person name="Nishizaka S."/>
            <person name="Haga S."/>
            <person name="Miura S."/>
            <person name="Morishita T."/>
            <person name="Kabeya Y."/>
            <person name="Terasawa K."/>
            <person name="Suzuki Y."/>
            <person name="Ishii Y."/>
            <person name="Asakawa S."/>
            <person name="Takano H."/>
            <person name="Ohta N."/>
            <person name="Kuroiwa H."/>
            <person name="Tanaka K."/>
            <person name="Shimizu N."/>
            <person name="Sugano S."/>
            <person name="Sato N."/>
            <person name="Nozaki H."/>
            <person name="Ogasawara N."/>
            <person name="Kohara Y."/>
            <person name="Kuroiwa T."/>
        </authorList>
    </citation>
    <scope>NUCLEOTIDE SEQUENCE [LARGE SCALE GENOMIC DNA]</scope>
    <source>
        <strain evidence="2 3">10D</strain>
    </source>
</reference>